<sequence length="166" mass="17748">MNELLLFAGSVALSLLTWSVVCFRYAWPSMKSATLADAARPILLLHCFRFIGLAFVVPGVVSPTLQAGFAVPAAYGDLVAVLFAWAALLALRGPFERLALWIFNLWGTVDILFAFYQGVVGVHIAPSALGAAFFLPTICVPLLLVTHAMLFALLLSKAPRSAIASA</sequence>
<gene>
    <name evidence="2" type="ORF">ACFPPB_01510</name>
</gene>
<comment type="caution">
    <text evidence="2">The sequence shown here is derived from an EMBL/GenBank/DDBJ whole genome shotgun (WGS) entry which is preliminary data.</text>
</comment>
<keyword evidence="1" id="KW-1133">Transmembrane helix</keyword>
<feature type="transmembrane region" description="Helical" evidence="1">
    <location>
        <begin position="73"/>
        <end position="91"/>
    </location>
</feature>
<dbReference type="Proteomes" id="UP001596111">
    <property type="component" value="Unassembled WGS sequence"/>
</dbReference>
<keyword evidence="1" id="KW-0472">Membrane</keyword>
<evidence type="ECO:0000313" key="3">
    <source>
        <dbReference type="Proteomes" id="UP001596111"/>
    </source>
</evidence>
<keyword evidence="1" id="KW-0812">Transmembrane</keyword>
<name>A0ABW0SS04_9GAMM</name>
<protein>
    <submittedName>
        <fullName evidence="2">Uncharacterized protein</fullName>
    </submittedName>
</protein>
<feature type="transmembrane region" description="Helical" evidence="1">
    <location>
        <begin position="98"/>
        <end position="116"/>
    </location>
</feature>
<dbReference type="EMBL" id="JBHSNG010000001">
    <property type="protein sequence ID" value="MFC5579797.1"/>
    <property type="molecule type" value="Genomic_DNA"/>
</dbReference>
<reference evidence="3" key="1">
    <citation type="journal article" date="2019" name="Int. J. Syst. Evol. Microbiol.">
        <title>The Global Catalogue of Microorganisms (GCM) 10K type strain sequencing project: providing services to taxonomists for standard genome sequencing and annotation.</title>
        <authorList>
            <consortium name="The Broad Institute Genomics Platform"/>
            <consortium name="The Broad Institute Genome Sequencing Center for Infectious Disease"/>
            <person name="Wu L."/>
            <person name="Ma J."/>
        </authorList>
    </citation>
    <scope>NUCLEOTIDE SEQUENCE [LARGE SCALE GENOMIC DNA]</scope>
    <source>
        <strain evidence="3">CGMCC 1.13587</strain>
    </source>
</reference>
<organism evidence="2 3">
    <name type="scientific">Rhodanobacter terrae</name>
    <dbReference type="NCBI Taxonomy" id="418647"/>
    <lineage>
        <taxon>Bacteria</taxon>
        <taxon>Pseudomonadati</taxon>
        <taxon>Pseudomonadota</taxon>
        <taxon>Gammaproteobacteria</taxon>
        <taxon>Lysobacterales</taxon>
        <taxon>Rhodanobacteraceae</taxon>
        <taxon>Rhodanobacter</taxon>
    </lineage>
</organism>
<dbReference type="RefSeq" id="WP_377323685.1">
    <property type="nucleotide sequence ID" value="NZ_JBHSNG010000001.1"/>
</dbReference>
<feature type="transmembrane region" description="Helical" evidence="1">
    <location>
        <begin position="6"/>
        <end position="27"/>
    </location>
</feature>
<feature type="transmembrane region" description="Helical" evidence="1">
    <location>
        <begin position="128"/>
        <end position="155"/>
    </location>
</feature>
<feature type="transmembrane region" description="Helical" evidence="1">
    <location>
        <begin position="39"/>
        <end position="61"/>
    </location>
</feature>
<evidence type="ECO:0000256" key="1">
    <source>
        <dbReference type="SAM" id="Phobius"/>
    </source>
</evidence>
<evidence type="ECO:0000313" key="2">
    <source>
        <dbReference type="EMBL" id="MFC5579797.1"/>
    </source>
</evidence>
<accession>A0ABW0SS04</accession>
<proteinExistence type="predicted"/>
<keyword evidence="3" id="KW-1185">Reference proteome</keyword>